<keyword evidence="11" id="KW-1185">Reference proteome</keyword>
<dbReference type="EMBL" id="JAXCGZ010001911">
    <property type="protein sequence ID" value="KAK7085064.1"/>
    <property type="molecule type" value="Genomic_DNA"/>
</dbReference>
<comment type="similarity">
    <text evidence="2">Belongs to the insect defense protein family.</text>
</comment>
<feature type="non-terminal residue" evidence="10">
    <location>
        <position position="1"/>
    </location>
</feature>
<gene>
    <name evidence="10" type="ORF">SK128_024906</name>
</gene>
<evidence type="ECO:0000256" key="1">
    <source>
        <dbReference type="ARBA" id="ARBA00004613"/>
    </source>
</evidence>
<dbReference type="PANTHER" id="PTHR45828:SF9">
    <property type="entry name" value="CELL WALL INTEGRITY AND STRESS RESPONSE COMPONENT 4-LIKE-RELATED"/>
    <property type="match status" value="1"/>
</dbReference>
<keyword evidence="7" id="KW-0391">Immunity</keyword>
<evidence type="ECO:0000256" key="4">
    <source>
        <dbReference type="ARBA" id="ARBA00022529"/>
    </source>
</evidence>
<keyword evidence="8" id="KW-0044">Antibiotic</keyword>
<evidence type="ECO:0000256" key="7">
    <source>
        <dbReference type="ARBA" id="ARBA00022859"/>
    </source>
</evidence>
<organism evidence="10 11">
    <name type="scientific">Halocaridina rubra</name>
    <name type="common">Hawaiian red shrimp</name>
    <dbReference type="NCBI Taxonomy" id="373956"/>
    <lineage>
        <taxon>Eukaryota</taxon>
        <taxon>Metazoa</taxon>
        <taxon>Ecdysozoa</taxon>
        <taxon>Arthropoda</taxon>
        <taxon>Crustacea</taxon>
        <taxon>Multicrustacea</taxon>
        <taxon>Malacostraca</taxon>
        <taxon>Eumalacostraca</taxon>
        <taxon>Eucarida</taxon>
        <taxon>Decapoda</taxon>
        <taxon>Pleocyemata</taxon>
        <taxon>Caridea</taxon>
        <taxon>Atyoidea</taxon>
        <taxon>Atyidae</taxon>
        <taxon>Halocaridina</taxon>
    </lineage>
</organism>
<proteinExistence type="inferred from homology"/>
<evidence type="ECO:0000259" key="9">
    <source>
        <dbReference type="Pfam" id="PF02014"/>
    </source>
</evidence>
<dbReference type="InterPro" id="IPR042307">
    <property type="entry name" value="Reeler_sf"/>
</dbReference>
<protein>
    <recommendedName>
        <fullName evidence="9">Reelin domain-containing protein</fullName>
    </recommendedName>
</protein>
<dbReference type="PANTHER" id="PTHR45828">
    <property type="entry name" value="CYTOCHROME B561/FERRIC REDUCTASE TRANSMEMBRANE"/>
    <property type="match status" value="1"/>
</dbReference>
<dbReference type="GO" id="GO:0016020">
    <property type="term" value="C:membrane"/>
    <property type="evidence" value="ECO:0007669"/>
    <property type="project" value="TreeGrafter"/>
</dbReference>
<reference evidence="10 11" key="1">
    <citation type="submission" date="2023-11" db="EMBL/GenBank/DDBJ databases">
        <title>Halocaridina rubra genome assembly.</title>
        <authorList>
            <person name="Smith C."/>
        </authorList>
    </citation>
    <scope>NUCLEOTIDE SEQUENCE [LARGE SCALE GENOMIC DNA]</scope>
    <source>
        <strain evidence="10">EP-1</strain>
        <tissue evidence="10">Whole</tissue>
    </source>
</reference>
<dbReference type="InterPro" id="IPR051237">
    <property type="entry name" value="Ferric-chelate_Red/DefProt"/>
</dbReference>
<dbReference type="Proteomes" id="UP001381693">
    <property type="component" value="Unassembled WGS sequence"/>
</dbReference>
<evidence type="ECO:0000313" key="10">
    <source>
        <dbReference type="EMBL" id="KAK7085064.1"/>
    </source>
</evidence>
<feature type="domain" description="Reelin" evidence="9">
    <location>
        <begin position="23"/>
        <end position="129"/>
    </location>
</feature>
<comment type="caution">
    <text evidence="10">The sequence shown here is derived from an EMBL/GenBank/DDBJ whole genome shotgun (WGS) entry which is preliminary data.</text>
</comment>
<keyword evidence="4" id="KW-0929">Antimicrobial</keyword>
<dbReference type="GO" id="GO:0005576">
    <property type="term" value="C:extracellular region"/>
    <property type="evidence" value="ECO:0007669"/>
    <property type="project" value="UniProtKB-SubCell"/>
</dbReference>
<dbReference type="CDD" id="cd08544">
    <property type="entry name" value="Reeler"/>
    <property type="match status" value="1"/>
</dbReference>
<comment type="subcellular location">
    <subcellularLocation>
        <location evidence="1">Secreted</location>
    </subcellularLocation>
</comment>
<evidence type="ECO:0000256" key="8">
    <source>
        <dbReference type="ARBA" id="ARBA00023022"/>
    </source>
</evidence>
<evidence type="ECO:0000256" key="3">
    <source>
        <dbReference type="ARBA" id="ARBA00022525"/>
    </source>
</evidence>
<evidence type="ECO:0000256" key="5">
    <source>
        <dbReference type="ARBA" id="ARBA00022588"/>
    </source>
</evidence>
<name>A0AAN8XSQ0_HALRR</name>
<evidence type="ECO:0000256" key="2">
    <source>
        <dbReference type="ARBA" id="ARBA00008501"/>
    </source>
</evidence>
<keyword evidence="3" id="KW-0964">Secreted</keyword>
<evidence type="ECO:0000313" key="11">
    <source>
        <dbReference type="Proteomes" id="UP001381693"/>
    </source>
</evidence>
<dbReference type="InterPro" id="IPR002861">
    <property type="entry name" value="Reeler_dom"/>
</dbReference>
<evidence type="ECO:0000256" key="6">
    <source>
        <dbReference type="ARBA" id="ARBA00022729"/>
    </source>
</evidence>
<dbReference type="AlphaFoldDB" id="A0AAN8XSQ0"/>
<dbReference type="Pfam" id="PF02014">
    <property type="entry name" value="Reeler"/>
    <property type="match status" value="1"/>
</dbReference>
<sequence length="141" mass="14948">FMLTVSLLGFGSAFPSGAIEDSCNNLLPGHGVSFQPSNPGYTIEVREISQGVYNVKLSGPAFKGYIMQAFKDDGTTATGKFTTTGTNDKVICHGTGVTHTSATPKEQVNVQWQGTQVSFKATVVQNYSTVFGNIVSGQFIA</sequence>
<keyword evidence="6" id="KW-0732">Signal</keyword>
<accession>A0AAN8XSQ0</accession>
<dbReference type="GO" id="GO:0042742">
    <property type="term" value="P:defense response to bacterium"/>
    <property type="evidence" value="ECO:0007669"/>
    <property type="project" value="UniProtKB-KW"/>
</dbReference>
<dbReference type="Gene3D" id="2.60.40.4060">
    <property type="entry name" value="Reeler domain"/>
    <property type="match status" value="1"/>
</dbReference>
<dbReference type="GO" id="GO:0045087">
    <property type="term" value="P:innate immune response"/>
    <property type="evidence" value="ECO:0007669"/>
    <property type="project" value="UniProtKB-KW"/>
</dbReference>
<keyword evidence="5" id="KW-0399">Innate immunity</keyword>